<gene>
    <name evidence="8" type="primary">rsmc</name>
    <name evidence="8" type="ORF">BCTU_214</name>
</gene>
<keyword evidence="1" id="KW-0963">Cytoplasm</keyword>
<keyword evidence="2" id="KW-0698">rRNA processing</keyword>
<dbReference type="SUPFAM" id="SSF53335">
    <property type="entry name" value="S-adenosyl-L-methionine-dependent methyltransferases"/>
    <property type="match status" value="1"/>
</dbReference>
<dbReference type="EMBL" id="CP001817">
    <property type="protein sequence ID" value="AEH39799.1"/>
    <property type="molecule type" value="Genomic_DNA"/>
</dbReference>
<dbReference type="CDD" id="cd02440">
    <property type="entry name" value="AdoMet_MTases"/>
    <property type="match status" value="1"/>
</dbReference>
<dbReference type="Proteomes" id="UP000006811">
    <property type="component" value="Chromosome"/>
</dbReference>
<evidence type="ECO:0000259" key="7">
    <source>
        <dbReference type="Pfam" id="PF08468"/>
    </source>
</evidence>
<name>F7WZD7_9GAMM</name>
<dbReference type="InterPro" id="IPR013675">
    <property type="entry name" value="Mtase_sm_N"/>
</dbReference>
<evidence type="ECO:0000313" key="9">
    <source>
        <dbReference type="Proteomes" id="UP000006811"/>
    </source>
</evidence>
<evidence type="ECO:0000256" key="4">
    <source>
        <dbReference type="ARBA" id="ARBA00022679"/>
    </source>
</evidence>
<organism evidence="8 9">
    <name type="scientific">Buchnera aphidicola</name>
    <name type="common">Cinara tujafilina</name>
    <dbReference type="NCBI Taxonomy" id="261317"/>
    <lineage>
        <taxon>Bacteria</taxon>
        <taxon>Pseudomonadati</taxon>
        <taxon>Pseudomonadota</taxon>
        <taxon>Gammaproteobacteria</taxon>
        <taxon>Enterobacterales</taxon>
        <taxon>Erwiniaceae</taxon>
        <taxon>Buchnera</taxon>
    </lineage>
</organism>
<sequence length="343" mass="40830">MKNSYEYRKYLSKESQILLRNFKIIKNNSVIFSGIIPDQLNYTVYCKKFIIYSQKYNIYNILKKIYINILYLIEIFKKKTFFKYNCLVYFWPKDNKEAEFQLTYLLSKLKKNCNVYIIGKKRSGINRIKKLMEHLIIFIKIDFARNCIIYHGILKKEIKIYIKKFLKEYVWNGLIIYNLPGVFGYKGIDQGSLLLISTFNKFIHGKILDLCSGSGILSVALSHFSSNIQLTLIDIYDSALWCSKKHLIKNNILGNVYESDLYSNVLEKFDYIISNPPLHEDLKLTTKIIYNIIKKSKKFLKINGKLRIVTNSMYCYKYIFKKYFKNYCIILKTKNIRFIKVFI</sequence>
<evidence type="ECO:0000259" key="6">
    <source>
        <dbReference type="Pfam" id="PF05175"/>
    </source>
</evidence>
<evidence type="ECO:0000256" key="3">
    <source>
        <dbReference type="ARBA" id="ARBA00022603"/>
    </source>
</evidence>
<dbReference type="Pfam" id="PF08468">
    <property type="entry name" value="MTS_N"/>
    <property type="match status" value="1"/>
</dbReference>
<dbReference type="InterPro" id="IPR046977">
    <property type="entry name" value="RsmC/RlmG"/>
</dbReference>
<keyword evidence="5" id="KW-0949">S-adenosyl-L-methionine</keyword>
<dbReference type="PANTHER" id="PTHR47816:SF4">
    <property type="entry name" value="RIBOSOMAL RNA SMALL SUBUNIT METHYLTRANSFERASE C"/>
    <property type="match status" value="1"/>
</dbReference>
<dbReference type="AlphaFoldDB" id="F7WZD7"/>
<feature type="domain" description="Methyltransferase small N-terminal" evidence="7">
    <location>
        <begin position="15"/>
        <end position="169"/>
    </location>
</feature>
<dbReference type="KEGG" id="baj:BCTU_214"/>
<dbReference type="PANTHER" id="PTHR47816">
    <property type="entry name" value="RIBOSOMAL RNA SMALL SUBUNIT METHYLTRANSFERASE C"/>
    <property type="match status" value="1"/>
</dbReference>
<dbReference type="eggNOG" id="COG2813">
    <property type="taxonomic scope" value="Bacteria"/>
</dbReference>
<protein>
    <submittedName>
        <fullName evidence="8">16S RNA G1207 methylase</fullName>
    </submittedName>
</protein>
<keyword evidence="3 8" id="KW-0489">Methyltransferase</keyword>
<dbReference type="InterPro" id="IPR007848">
    <property type="entry name" value="Small_mtfrase_dom"/>
</dbReference>
<dbReference type="HOGENOM" id="CLU_049581_0_1_6"/>
<proteinExistence type="predicted"/>
<evidence type="ECO:0000256" key="2">
    <source>
        <dbReference type="ARBA" id="ARBA00022552"/>
    </source>
</evidence>
<dbReference type="Gene3D" id="3.40.50.150">
    <property type="entry name" value="Vaccinia Virus protein VP39"/>
    <property type="match status" value="2"/>
</dbReference>
<dbReference type="OrthoDB" id="9816072at2"/>
<feature type="domain" description="Methyltransferase small" evidence="6">
    <location>
        <begin position="174"/>
        <end position="336"/>
    </location>
</feature>
<dbReference type="STRING" id="261317.BCTU_214"/>
<evidence type="ECO:0000313" key="8">
    <source>
        <dbReference type="EMBL" id="AEH39799.1"/>
    </source>
</evidence>
<keyword evidence="4" id="KW-0808">Transferase</keyword>
<dbReference type="GO" id="GO:0008990">
    <property type="term" value="F:rRNA (guanine-N2-)-methyltransferase activity"/>
    <property type="evidence" value="ECO:0007669"/>
    <property type="project" value="InterPro"/>
</dbReference>
<dbReference type="InterPro" id="IPR029063">
    <property type="entry name" value="SAM-dependent_MTases_sf"/>
</dbReference>
<evidence type="ECO:0000256" key="5">
    <source>
        <dbReference type="ARBA" id="ARBA00022691"/>
    </source>
</evidence>
<dbReference type="Pfam" id="PF05175">
    <property type="entry name" value="MTS"/>
    <property type="match status" value="1"/>
</dbReference>
<accession>F7WZD7</accession>
<reference evidence="8 9" key="1">
    <citation type="journal article" date="2011" name="Appl. Environ. Microbiol.">
        <title>The genome of Buchnera aphidicola from the aphid Cinara tujafilina provides new clues about the evolutionary history of metabolic losses in bacterial endosymbionts.</title>
        <authorList>
            <person name="Lamelas A."/>
            <person name="Gosalbes M.J."/>
            <person name="Moya A."/>
            <person name="Latorre A."/>
        </authorList>
    </citation>
    <scope>NUCLEOTIDE SEQUENCE [LARGE SCALE GENOMIC DNA]</scope>
    <source>
        <strain evidence="9">Cinara tujafilina</strain>
    </source>
</reference>
<evidence type="ECO:0000256" key="1">
    <source>
        <dbReference type="ARBA" id="ARBA00022490"/>
    </source>
</evidence>
<keyword evidence="9" id="KW-1185">Reference proteome</keyword>